<dbReference type="PANTHER" id="PTHR35176">
    <property type="entry name" value="HEME OXYGENASE HI_0854-RELATED"/>
    <property type="match status" value="1"/>
</dbReference>
<dbReference type="InterPro" id="IPR012349">
    <property type="entry name" value="Split_barrel_FMN-bd"/>
</dbReference>
<gene>
    <name evidence="3" type="ordered locus">Caul_0850</name>
</gene>
<dbReference type="PANTHER" id="PTHR35176:SF6">
    <property type="entry name" value="HEME OXYGENASE HI_0854-RELATED"/>
    <property type="match status" value="1"/>
</dbReference>
<evidence type="ECO:0000259" key="2">
    <source>
        <dbReference type="Pfam" id="PF01243"/>
    </source>
</evidence>
<proteinExistence type="predicted"/>
<sequence length="155" mass="16817">MELTSRHQIVQILDAANDLTLATLQDDGAPQATTVSFVNDGLAIYFGCSGASQKARNLARDPRVAVTVNLPYQDWSQIRGLSISGRADRIVAPHEVLEIGRLFLDKFPQVGQMDASEGGLALFCVTPQQVSILDYRQGFGHTTYVQAGELEEVPG</sequence>
<dbReference type="STRING" id="366602.Caul_0850"/>
<dbReference type="InterPro" id="IPR052019">
    <property type="entry name" value="F420H2_bilvrd_red/Heme_oxyg"/>
</dbReference>
<dbReference type="Gene3D" id="2.30.110.10">
    <property type="entry name" value="Electron Transport, Fmn-binding Protein, Chain A"/>
    <property type="match status" value="1"/>
</dbReference>
<dbReference type="KEGG" id="cak:Caul_0850"/>
<dbReference type="EMBL" id="CP000927">
    <property type="protein sequence ID" value="ABZ69981.1"/>
    <property type="molecule type" value="Genomic_DNA"/>
</dbReference>
<feature type="domain" description="Pyridoxamine 5'-phosphate oxidase N-terminal" evidence="2">
    <location>
        <begin position="7"/>
        <end position="131"/>
    </location>
</feature>
<name>B0SVE2_CAUSK</name>
<accession>B0SVE2</accession>
<dbReference type="GO" id="GO:0070967">
    <property type="term" value="F:coenzyme F420 binding"/>
    <property type="evidence" value="ECO:0007669"/>
    <property type="project" value="TreeGrafter"/>
</dbReference>
<dbReference type="AlphaFoldDB" id="B0SVE2"/>
<reference evidence="3" key="1">
    <citation type="submission" date="2008-01" db="EMBL/GenBank/DDBJ databases">
        <title>Complete sequence of chromosome of Caulobacter sp. K31.</title>
        <authorList>
            <consortium name="US DOE Joint Genome Institute"/>
            <person name="Copeland A."/>
            <person name="Lucas S."/>
            <person name="Lapidus A."/>
            <person name="Barry K."/>
            <person name="Glavina del Rio T."/>
            <person name="Dalin E."/>
            <person name="Tice H."/>
            <person name="Pitluck S."/>
            <person name="Bruce D."/>
            <person name="Goodwin L."/>
            <person name="Thompson L.S."/>
            <person name="Brettin T."/>
            <person name="Detter J.C."/>
            <person name="Han C."/>
            <person name="Schmutz J."/>
            <person name="Larimer F."/>
            <person name="Land M."/>
            <person name="Hauser L."/>
            <person name="Kyrpides N."/>
            <person name="Kim E."/>
            <person name="Stephens C."/>
            <person name="Richardson P."/>
        </authorList>
    </citation>
    <scope>NUCLEOTIDE SEQUENCE [LARGE SCALE GENOMIC DNA]</scope>
    <source>
        <strain evidence="3">K31</strain>
    </source>
</reference>
<evidence type="ECO:0000313" key="3">
    <source>
        <dbReference type="EMBL" id="ABZ69981.1"/>
    </source>
</evidence>
<dbReference type="GO" id="GO:0016627">
    <property type="term" value="F:oxidoreductase activity, acting on the CH-CH group of donors"/>
    <property type="evidence" value="ECO:0007669"/>
    <property type="project" value="TreeGrafter"/>
</dbReference>
<organism evidence="3">
    <name type="scientific">Caulobacter sp. (strain K31)</name>
    <dbReference type="NCBI Taxonomy" id="366602"/>
    <lineage>
        <taxon>Bacteria</taxon>
        <taxon>Pseudomonadati</taxon>
        <taxon>Pseudomonadota</taxon>
        <taxon>Alphaproteobacteria</taxon>
        <taxon>Caulobacterales</taxon>
        <taxon>Caulobacteraceae</taxon>
        <taxon>Caulobacter</taxon>
    </lineage>
</organism>
<dbReference type="Pfam" id="PF01243">
    <property type="entry name" value="PNPOx_N"/>
    <property type="match status" value="1"/>
</dbReference>
<dbReference type="eggNOG" id="COG0748">
    <property type="taxonomic scope" value="Bacteria"/>
</dbReference>
<evidence type="ECO:0000256" key="1">
    <source>
        <dbReference type="ARBA" id="ARBA00023002"/>
    </source>
</evidence>
<dbReference type="InterPro" id="IPR011576">
    <property type="entry name" value="Pyridox_Oxase_N"/>
</dbReference>
<dbReference type="SUPFAM" id="SSF50475">
    <property type="entry name" value="FMN-binding split barrel"/>
    <property type="match status" value="1"/>
</dbReference>
<dbReference type="GO" id="GO:0005829">
    <property type="term" value="C:cytosol"/>
    <property type="evidence" value="ECO:0007669"/>
    <property type="project" value="TreeGrafter"/>
</dbReference>
<keyword evidence="1" id="KW-0560">Oxidoreductase</keyword>
<protein>
    <submittedName>
        <fullName evidence="3">Pyridoxamine 5'-phosphate oxidase-related FMN-binding</fullName>
    </submittedName>
</protein>
<dbReference type="HOGENOM" id="CLU_105087_1_1_5"/>
<dbReference type="OrthoDB" id="3693562at2"/>